<dbReference type="Pfam" id="PF00060">
    <property type="entry name" value="Lig_chan"/>
    <property type="match status" value="1"/>
</dbReference>
<dbReference type="InterPro" id="IPR001320">
    <property type="entry name" value="Iontro_rcpt_C"/>
</dbReference>
<keyword evidence="6 13" id="KW-1133">Transmembrane helix</keyword>
<evidence type="ECO:0000256" key="4">
    <source>
        <dbReference type="ARBA" id="ARBA00022475"/>
    </source>
</evidence>
<dbReference type="AlphaFoldDB" id="A0A7M7KXU8"/>
<sequence length="492" mass="56979">MSSFSWFIVFIPNIEDIKKYCYEPPGNIFNLLYDTQMLVMCQNDPVLREWYSIDENKTEILDIVKWYPEKQELGFPAAVDLLTNLSLYERRKNLKGKVLRAVIVKNSLLFSIKNDKMQGYFSLAITELENALNFTLDIVAEKREFGSYNMTTKHWTGAFSLVASGEVDIGISDFSMTNIRLNFVDYTIPIITTKRCLFLKQPEIFTVKWFAYYKVYNFMLWISLIVTMIISLFVLAFIRSRIESNNMIHEIFHEFIRIWGIFCQQGISGELPRNLSLKLAYFTVLMTALVVFTAYSASMISFVTACIRNVPFHTVEEFIDDSSYSLIMLKGSSDYDMLIYSKDSTSKYLMSKLLPIDKLPMDVQSGFKIICDNSKIGYYTGYSKKIQKITQSWPIPCEVYCIDIGPIDSLSLILSKDNQFTSIINYYLQKLLNSGILNRFKNEETFVEESKFEPVAIYSVASIIIIFFGSALLAVVILFIEIYYKKIKSKFF</sequence>
<dbReference type="EnsemblMetazoa" id="XM_026438962">
    <property type="protein sequence ID" value="XP_026294747"/>
    <property type="gene ID" value="LOC102653640"/>
</dbReference>
<keyword evidence="12" id="KW-0407">Ion channel</keyword>
<evidence type="ECO:0000256" key="11">
    <source>
        <dbReference type="ARBA" id="ARBA00023286"/>
    </source>
</evidence>
<dbReference type="GO" id="GO:0015276">
    <property type="term" value="F:ligand-gated monoatomic ion channel activity"/>
    <property type="evidence" value="ECO:0007669"/>
    <property type="project" value="InterPro"/>
</dbReference>
<dbReference type="GeneID" id="102653640"/>
<feature type="transmembrane region" description="Helical" evidence="13">
    <location>
        <begin position="218"/>
        <end position="238"/>
    </location>
</feature>
<dbReference type="Gene3D" id="3.40.190.10">
    <property type="entry name" value="Periplasmic binding protein-like II"/>
    <property type="match status" value="1"/>
</dbReference>
<evidence type="ECO:0000259" key="14">
    <source>
        <dbReference type="Pfam" id="PF00060"/>
    </source>
</evidence>
<evidence type="ECO:0000256" key="10">
    <source>
        <dbReference type="ARBA" id="ARBA00023180"/>
    </source>
</evidence>
<keyword evidence="7" id="KW-0406">Ion transport</keyword>
<comment type="similarity">
    <text evidence="2">Belongs to the glutamate-gated ion channel (TC 1.A.10.1) family.</text>
</comment>
<keyword evidence="17" id="KW-1185">Reference proteome</keyword>
<gene>
    <name evidence="18" type="primary">LOC102653640</name>
</gene>
<dbReference type="RefSeq" id="XP_026294747.1">
    <property type="nucleotide sequence ID" value="XM_026438962.1"/>
</dbReference>
<name>A0A7M7KXU8_APIME</name>
<evidence type="ECO:0000256" key="5">
    <source>
        <dbReference type="ARBA" id="ARBA00022692"/>
    </source>
</evidence>
<evidence type="ECO:0000313" key="17">
    <source>
        <dbReference type="Proteomes" id="UP000005203"/>
    </source>
</evidence>
<proteinExistence type="inferred from homology"/>
<dbReference type="InterPro" id="IPR052192">
    <property type="entry name" value="Insect_Ionotropic_Sensory_Rcpt"/>
</dbReference>
<dbReference type="GO" id="GO:0050906">
    <property type="term" value="P:detection of stimulus involved in sensory perception"/>
    <property type="evidence" value="ECO:0007669"/>
    <property type="project" value="UniProtKB-ARBA"/>
</dbReference>
<keyword evidence="9 18" id="KW-0675">Receptor</keyword>
<dbReference type="Proteomes" id="UP000005203">
    <property type="component" value="Linkage group LG2"/>
</dbReference>
<dbReference type="PANTHER" id="PTHR42643">
    <property type="entry name" value="IONOTROPIC RECEPTOR 20A-RELATED"/>
    <property type="match status" value="1"/>
</dbReference>
<dbReference type="Pfam" id="PF10613">
    <property type="entry name" value="Lig_chan-Glu_bd"/>
    <property type="match status" value="1"/>
</dbReference>
<comment type="subcellular location">
    <subcellularLocation>
        <location evidence="1">Cell membrane</location>
        <topology evidence="1">Multi-pass membrane protein</topology>
    </subcellularLocation>
</comment>
<evidence type="ECO:0000256" key="7">
    <source>
        <dbReference type="ARBA" id="ARBA00023065"/>
    </source>
</evidence>
<feature type="domain" description="Ionotropic glutamate receptor L-glutamate and glycine-binding" evidence="15">
    <location>
        <begin position="113"/>
        <end position="202"/>
    </location>
</feature>
<feature type="domain" description="Ionotropic glutamate receptor C-terminal" evidence="14">
    <location>
        <begin position="220"/>
        <end position="421"/>
    </location>
</feature>
<dbReference type="Gene3D" id="1.10.287.70">
    <property type="match status" value="1"/>
</dbReference>
<reference evidence="16" key="1">
    <citation type="submission" date="2021-01" db="UniProtKB">
        <authorList>
            <consortium name="EnsemblMetazoa"/>
        </authorList>
    </citation>
    <scope>IDENTIFICATION</scope>
    <source>
        <strain evidence="16">DH4</strain>
    </source>
</reference>
<feature type="transmembrane region" description="Helical" evidence="13">
    <location>
        <begin position="279"/>
        <end position="303"/>
    </location>
</feature>
<reference evidence="18" key="2">
    <citation type="submission" date="2025-04" db="UniProtKB">
        <authorList>
            <consortium name="RefSeq"/>
        </authorList>
    </citation>
    <scope>IDENTIFICATION</scope>
    <source>
        <strain evidence="18">DH4</strain>
        <tissue evidence="18">Whole body</tissue>
    </source>
</reference>
<keyword evidence="11" id="KW-1071">Ligand-gated ion channel</keyword>
<evidence type="ECO:0000256" key="8">
    <source>
        <dbReference type="ARBA" id="ARBA00023136"/>
    </source>
</evidence>
<evidence type="ECO:0000259" key="15">
    <source>
        <dbReference type="Pfam" id="PF10613"/>
    </source>
</evidence>
<keyword evidence="5 13" id="KW-0812">Transmembrane</keyword>
<dbReference type="OrthoDB" id="8195021at2759"/>
<protein>
    <submittedName>
        <fullName evidence="18">Glutamate receptor 1 isoform X1</fullName>
    </submittedName>
</protein>
<evidence type="ECO:0000256" key="3">
    <source>
        <dbReference type="ARBA" id="ARBA00022448"/>
    </source>
</evidence>
<feature type="transmembrane region" description="Helical" evidence="13">
    <location>
        <begin position="455"/>
        <end position="484"/>
    </location>
</feature>
<dbReference type="InterPro" id="IPR019594">
    <property type="entry name" value="Glu/Gly-bd"/>
</dbReference>
<keyword evidence="10" id="KW-0325">Glycoprotein</keyword>
<evidence type="ECO:0000256" key="6">
    <source>
        <dbReference type="ARBA" id="ARBA00022989"/>
    </source>
</evidence>
<evidence type="ECO:0000256" key="13">
    <source>
        <dbReference type="SAM" id="Phobius"/>
    </source>
</evidence>
<dbReference type="PANTHER" id="PTHR42643:SF32">
    <property type="entry name" value="IONOTROPIC RECEPTOR 31A, ISOFORM C-RELATED"/>
    <property type="match status" value="1"/>
</dbReference>
<keyword evidence="4" id="KW-1003">Cell membrane</keyword>
<evidence type="ECO:0000313" key="18">
    <source>
        <dbReference type="RefSeq" id="XP_026294747.1"/>
    </source>
</evidence>
<evidence type="ECO:0000313" key="16">
    <source>
        <dbReference type="EnsemblMetazoa" id="XP_026294747"/>
    </source>
</evidence>
<evidence type="ECO:0000256" key="9">
    <source>
        <dbReference type="ARBA" id="ARBA00023170"/>
    </source>
</evidence>
<keyword evidence="3" id="KW-0813">Transport</keyword>
<accession>A0A8B8GSV8</accession>
<organism evidence="16">
    <name type="scientific">Apis mellifera</name>
    <name type="common">Honeybee</name>
    <dbReference type="NCBI Taxonomy" id="7460"/>
    <lineage>
        <taxon>Eukaryota</taxon>
        <taxon>Metazoa</taxon>
        <taxon>Ecdysozoa</taxon>
        <taxon>Arthropoda</taxon>
        <taxon>Hexapoda</taxon>
        <taxon>Insecta</taxon>
        <taxon>Pterygota</taxon>
        <taxon>Neoptera</taxon>
        <taxon>Endopterygota</taxon>
        <taxon>Hymenoptera</taxon>
        <taxon>Apocrita</taxon>
        <taxon>Aculeata</taxon>
        <taxon>Apoidea</taxon>
        <taxon>Anthophila</taxon>
        <taxon>Apidae</taxon>
        <taxon>Apis</taxon>
    </lineage>
</organism>
<keyword evidence="8 13" id="KW-0472">Membrane</keyword>
<dbReference type="SUPFAM" id="SSF53850">
    <property type="entry name" value="Periplasmic binding protein-like II"/>
    <property type="match status" value="1"/>
</dbReference>
<evidence type="ECO:0000256" key="1">
    <source>
        <dbReference type="ARBA" id="ARBA00004651"/>
    </source>
</evidence>
<dbReference type="GO" id="GO:0005886">
    <property type="term" value="C:plasma membrane"/>
    <property type="evidence" value="ECO:0007669"/>
    <property type="project" value="UniProtKB-SubCell"/>
</dbReference>
<evidence type="ECO:0000256" key="2">
    <source>
        <dbReference type="ARBA" id="ARBA00008685"/>
    </source>
</evidence>
<accession>A0A7M7KXU8</accession>
<evidence type="ECO:0000256" key="12">
    <source>
        <dbReference type="ARBA" id="ARBA00023303"/>
    </source>
</evidence>